<proteinExistence type="predicted"/>
<dbReference type="InParanoid" id="A0A061F4F4"/>
<keyword evidence="2" id="KW-1185">Reference proteome</keyword>
<evidence type="ECO:0000313" key="1">
    <source>
        <dbReference type="EMBL" id="EOY11778.1"/>
    </source>
</evidence>
<evidence type="ECO:0000313" key="2">
    <source>
        <dbReference type="Proteomes" id="UP000026915"/>
    </source>
</evidence>
<dbReference type="Gramene" id="EOY11778">
    <property type="protein sequence ID" value="EOY11778"/>
    <property type="gene ID" value="TCM_026849"/>
</dbReference>
<name>A0A061F4F4_THECC</name>
<sequence>MRGGRLVDVKVERAWRWSSDFGKLMGWVEGEDKHWKDFFNVSVKRNKERKRCLSSLLHPSHPFPTFPPSPQVL</sequence>
<dbReference type="Proteomes" id="UP000026915">
    <property type="component" value="Chromosome 5"/>
</dbReference>
<organism evidence="1 2">
    <name type="scientific">Theobroma cacao</name>
    <name type="common">Cacao</name>
    <name type="synonym">Cocoa</name>
    <dbReference type="NCBI Taxonomy" id="3641"/>
    <lineage>
        <taxon>Eukaryota</taxon>
        <taxon>Viridiplantae</taxon>
        <taxon>Streptophyta</taxon>
        <taxon>Embryophyta</taxon>
        <taxon>Tracheophyta</taxon>
        <taxon>Spermatophyta</taxon>
        <taxon>Magnoliopsida</taxon>
        <taxon>eudicotyledons</taxon>
        <taxon>Gunneridae</taxon>
        <taxon>Pentapetalae</taxon>
        <taxon>rosids</taxon>
        <taxon>malvids</taxon>
        <taxon>Malvales</taxon>
        <taxon>Malvaceae</taxon>
        <taxon>Byttnerioideae</taxon>
        <taxon>Theobroma</taxon>
    </lineage>
</organism>
<gene>
    <name evidence="1" type="ORF">TCM_026849</name>
</gene>
<accession>A0A061F4F4</accession>
<dbReference type="AlphaFoldDB" id="A0A061F4F4"/>
<dbReference type="EMBL" id="CM001883">
    <property type="protein sequence ID" value="EOY11778.1"/>
    <property type="molecule type" value="Genomic_DNA"/>
</dbReference>
<reference evidence="1 2" key="1">
    <citation type="journal article" date="2013" name="Genome Biol.">
        <title>The genome sequence of the most widely cultivated cacao type and its use to identify candidate genes regulating pod color.</title>
        <authorList>
            <person name="Motamayor J.C."/>
            <person name="Mockaitis K."/>
            <person name="Schmutz J."/>
            <person name="Haiminen N."/>
            <person name="Iii D.L."/>
            <person name="Cornejo O."/>
            <person name="Findley S.D."/>
            <person name="Zheng P."/>
            <person name="Utro F."/>
            <person name="Royaert S."/>
            <person name="Saski C."/>
            <person name="Jenkins J."/>
            <person name="Podicheti R."/>
            <person name="Zhao M."/>
            <person name="Scheffler B.E."/>
            <person name="Stack J.C."/>
            <person name="Feltus F.A."/>
            <person name="Mustiga G.M."/>
            <person name="Amores F."/>
            <person name="Phillips W."/>
            <person name="Marelli J.P."/>
            <person name="May G.D."/>
            <person name="Shapiro H."/>
            <person name="Ma J."/>
            <person name="Bustamante C.D."/>
            <person name="Schnell R.J."/>
            <person name="Main D."/>
            <person name="Gilbert D."/>
            <person name="Parida L."/>
            <person name="Kuhn D.N."/>
        </authorList>
    </citation>
    <scope>NUCLEOTIDE SEQUENCE [LARGE SCALE GENOMIC DNA]</scope>
    <source>
        <strain evidence="2">cv. Matina 1-6</strain>
    </source>
</reference>
<protein>
    <submittedName>
        <fullName evidence="1">Uncharacterized protein</fullName>
    </submittedName>
</protein>
<dbReference type="HOGENOM" id="CLU_2709843_0_0_1"/>